<protein>
    <submittedName>
        <fullName evidence="3">Response regulator</fullName>
    </submittedName>
</protein>
<keyword evidence="1" id="KW-0597">Phosphoprotein</keyword>
<name>A0ABS4AE19_9PROT</name>
<reference evidence="3 4" key="1">
    <citation type="submission" date="2021-03" db="EMBL/GenBank/DDBJ databases">
        <authorList>
            <person name="So Y."/>
        </authorList>
    </citation>
    <scope>NUCLEOTIDE SEQUENCE [LARGE SCALE GENOMIC DNA]</scope>
    <source>
        <strain evidence="3 4">SSH11</strain>
    </source>
</reference>
<evidence type="ECO:0000313" key="3">
    <source>
        <dbReference type="EMBL" id="MBP0445264.1"/>
    </source>
</evidence>
<dbReference type="SMART" id="SM00448">
    <property type="entry name" value="REC"/>
    <property type="match status" value="1"/>
</dbReference>
<dbReference type="Gene3D" id="3.40.50.2300">
    <property type="match status" value="1"/>
</dbReference>
<evidence type="ECO:0000313" key="4">
    <source>
        <dbReference type="Proteomes" id="UP000681594"/>
    </source>
</evidence>
<proteinExistence type="predicted"/>
<dbReference type="InterPro" id="IPR011006">
    <property type="entry name" value="CheY-like_superfamily"/>
</dbReference>
<evidence type="ECO:0000256" key="1">
    <source>
        <dbReference type="PROSITE-ProRule" id="PRU00169"/>
    </source>
</evidence>
<feature type="modified residue" description="4-aspartylphosphate" evidence="1">
    <location>
        <position position="66"/>
    </location>
</feature>
<gene>
    <name evidence="3" type="ORF">J8J14_10790</name>
</gene>
<dbReference type="Proteomes" id="UP000681594">
    <property type="component" value="Unassembled WGS sequence"/>
</dbReference>
<organism evidence="3 4">
    <name type="scientific">Pararoseomonas baculiformis</name>
    <dbReference type="NCBI Taxonomy" id="2820812"/>
    <lineage>
        <taxon>Bacteria</taxon>
        <taxon>Pseudomonadati</taxon>
        <taxon>Pseudomonadota</taxon>
        <taxon>Alphaproteobacteria</taxon>
        <taxon>Acetobacterales</taxon>
        <taxon>Acetobacteraceae</taxon>
        <taxon>Pararoseomonas</taxon>
    </lineage>
</organism>
<feature type="domain" description="Response regulatory" evidence="2">
    <location>
        <begin position="15"/>
        <end position="126"/>
    </location>
</feature>
<sequence length="129" mass="14218">MVAEESTGSELSGRRVLVVEDEFFIADDLVRALRVAGAEVLGPVQNLERALTIISNEAELDAAVLDISLGRDMSYAIADRLLQLGMPFVIATGYARDSLPSRFQHVPYWEKPYDPRALASSLPGVMLRR</sequence>
<keyword evidence="4" id="KW-1185">Reference proteome</keyword>
<accession>A0ABS4AE19</accession>
<dbReference type="SUPFAM" id="SSF52172">
    <property type="entry name" value="CheY-like"/>
    <property type="match status" value="1"/>
</dbReference>
<dbReference type="EMBL" id="JAGIZB010000009">
    <property type="protein sequence ID" value="MBP0445264.1"/>
    <property type="molecule type" value="Genomic_DNA"/>
</dbReference>
<evidence type="ECO:0000259" key="2">
    <source>
        <dbReference type="PROSITE" id="PS50110"/>
    </source>
</evidence>
<dbReference type="PROSITE" id="PS50110">
    <property type="entry name" value="RESPONSE_REGULATORY"/>
    <property type="match status" value="1"/>
</dbReference>
<dbReference type="InterPro" id="IPR001789">
    <property type="entry name" value="Sig_transdc_resp-reg_receiver"/>
</dbReference>
<comment type="caution">
    <text evidence="3">The sequence shown here is derived from an EMBL/GenBank/DDBJ whole genome shotgun (WGS) entry which is preliminary data.</text>
</comment>